<dbReference type="Proteomes" id="UP000192927">
    <property type="component" value="Unassembled WGS sequence"/>
</dbReference>
<organism evidence="2 3">
    <name type="scientific">Lasallia pustulata</name>
    <dbReference type="NCBI Taxonomy" id="136370"/>
    <lineage>
        <taxon>Eukaryota</taxon>
        <taxon>Fungi</taxon>
        <taxon>Dikarya</taxon>
        <taxon>Ascomycota</taxon>
        <taxon>Pezizomycotina</taxon>
        <taxon>Lecanoromycetes</taxon>
        <taxon>OSLEUM clade</taxon>
        <taxon>Umbilicariomycetidae</taxon>
        <taxon>Umbilicariales</taxon>
        <taxon>Umbilicariaceae</taxon>
        <taxon>Lasallia</taxon>
    </lineage>
</organism>
<evidence type="ECO:0000256" key="1">
    <source>
        <dbReference type="SAM" id="MobiDB-lite"/>
    </source>
</evidence>
<dbReference type="AlphaFoldDB" id="A0A1W5D0H2"/>
<proteinExistence type="predicted"/>
<reference evidence="3" key="1">
    <citation type="submission" date="2017-03" db="EMBL/GenBank/DDBJ databases">
        <authorList>
            <person name="Sharma R."/>
            <person name="Thines M."/>
        </authorList>
    </citation>
    <scope>NUCLEOTIDE SEQUENCE [LARGE SCALE GENOMIC DNA]</scope>
</reference>
<feature type="compositionally biased region" description="Low complexity" evidence="1">
    <location>
        <begin position="29"/>
        <end position="46"/>
    </location>
</feature>
<evidence type="ECO:0000313" key="3">
    <source>
        <dbReference type="Proteomes" id="UP000192927"/>
    </source>
</evidence>
<keyword evidence="3" id="KW-1185">Reference proteome</keyword>
<feature type="compositionally biased region" description="Basic and acidic residues" evidence="1">
    <location>
        <begin position="75"/>
        <end position="96"/>
    </location>
</feature>
<name>A0A1W5D0H2_9LECA</name>
<dbReference type="EMBL" id="FWEW01001181">
    <property type="protein sequence ID" value="SLM36633.1"/>
    <property type="molecule type" value="Genomic_DNA"/>
</dbReference>
<evidence type="ECO:0000313" key="2">
    <source>
        <dbReference type="EMBL" id="SLM36633.1"/>
    </source>
</evidence>
<feature type="region of interest" description="Disordered" evidence="1">
    <location>
        <begin position="1"/>
        <end position="49"/>
    </location>
</feature>
<protein>
    <submittedName>
        <fullName evidence="2">Uncharacterized protein</fullName>
    </submittedName>
</protein>
<sequence length="152" mass="17681">MERRDKISNKGNSNSRSKALRTGEDAEFNKNNQQNNQPQSKSQNPNADQKCSFCNLRFHTDKKCWYKQPELATDKWQESHREKVEELRQKSKESKVKTAPSSETKKKGEMVIKANKTVPYKDPAWYMDSAVSYHMTYNPGLFQLVRSSSEEV</sequence>
<accession>A0A1W5D0H2</accession>
<feature type="region of interest" description="Disordered" evidence="1">
    <location>
        <begin position="75"/>
        <end position="107"/>
    </location>
</feature>